<dbReference type="Proteomes" id="UP000016511">
    <property type="component" value="Unassembled WGS sequence"/>
</dbReference>
<dbReference type="EMBL" id="AWSJ01000119">
    <property type="protein sequence ID" value="ERI10129.1"/>
    <property type="molecule type" value="Genomic_DNA"/>
</dbReference>
<dbReference type="AlphaFoldDB" id="U1WNE5"/>
<sequence length="41" mass="4659">MVGSRRFVKEKRLDAPCAPAPAHRPSFLLTSHHKNVSIYQI</sequence>
<dbReference type="HOGENOM" id="CLU_197281_1_1_9"/>
<protein>
    <submittedName>
        <fullName evidence="1">Uncharacterized protein</fullName>
    </submittedName>
</protein>
<keyword evidence="2" id="KW-1185">Reference proteome</keyword>
<accession>U1WNE5</accession>
<proteinExistence type="predicted"/>
<gene>
    <name evidence="1" type="ORF">HMPREF0083_01743</name>
</gene>
<evidence type="ECO:0000313" key="1">
    <source>
        <dbReference type="EMBL" id="ERI10129.1"/>
    </source>
</evidence>
<organism evidence="1 2">
    <name type="scientific">Aneurinibacillus aneurinilyticus ATCC 12856</name>
    <dbReference type="NCBI Taxonomy" id="649747"/>
    <lineage>
        <taxon>Bacteria</taxon>
        <taxon>Bacillati</taxon>
        <taxon>Bacillota</taxon>
        <taxon>Bacilli</taxon>
        <taxon>Bacillales</taxon>
        <taxon>Paenibacillaceae</taxon>
        <taxon>Aneurinibacillus group</taxon>
        <taxon>Aneurinibacillus</taxon>
    </lineage>
</organism>
<reference evidence="1 2" key="1">
    <citation type="submission" date="2013-08" db="EMBL/GenBank/DDBJ databases">
        <authorList>
            <person name="Weinstock G."/>
            <person name="Sodergren E."/>
            <person name="Wylie T."/>
            <person name="Fulton L."/>
            <person name="Fulton R."/>
            <person name="Fronick C."/>
            <person name="O'Laughlin M."/>
            <person name="Godfrey J."/>
            <person name="Miner T."/>
            <person name="Herter B."/>
            <person name="Appelbaum E."/>
            <person name="Cordes M."/>
            <person name="Lek S."/>
            <person name="Wollam A."/>
            <person name="Pepin K.H."/>
            <person name="Palsikar V.B."/>
            <person name="Mitreva M."/>
            <person name="Wilson R.K."/>
        </authorList>
    </citation>
    <scope>NUCLEOTIDE SEQUENCE [LARGE SCALE GENOMIC DNA]</scope>
    <source>
        <strain evidence="1 2">ATCC 12856</strain>
    </source>
</reference>
<comment type="caution">
    <text evidence="1">The sequence shown here is derived from an EMBL/GenBank/DDBJ whole genome shotgun (WGS) entry which is preliminary data.</text>
</comment>
<dbReference type="STRING" id="649747.HMPREF0083_01743"/>
<name>U1WNE5_ANEAE</name>
<evidence type="ECO:0000313" key="2">
    <source>
        <dbReference type="Proteomes" id="UP000016511"/>
    </source>
</evidence>